<dbReference type="EMBL" id="JAUJWU010000002">
    <property type="protein sequence ID" value="MDN7246070.1"/>
    <property type="molecule type" value="Genomic_DNA"/>
</dbReference>
<gene>
    <name evidence="2" type="ORF">QWY13_11180</name>
</gene>
<feature type="domain" description="Serine aminopeptidase S33" evidence="1">
    <location>
        <begin position="9"/>
        <end position="243"/>
    </location>
</feature>
<reference evidence="2 3" key="1">
    <citation type="submission" date="2023-07" db="EMBL/GenBank/DDBJ databases">
        <title>Novel species in genus Planococcus.</title>
        <authorList>
            <person name="Ning S."/>
        </authorList>
    </citation>
    <scope>NUCLEOTIDE SEQUENCE [LARGE SCALE GENOMIC DNA]</scope>
    <source>
        <strain evidence="2 3">N017</strain>
    </source>
</reference>
<dbReference type="InterPro" id="IPR022742">
    <property type="entry name" value="Hydrolase_4"/>
</dbReference>
<comment type="caution">
    <text evidence="2">The sequence shown here is derived from an EMBL/GenBank/DDBJ whole genome shotgun (WGS) entry which is preliminary data.</text>
</comment>
<protein>
    <submittedName>
        <fullName evidence="2">Alpha/beta hydrolase</fullName>
    </submittedName>
</protein>
<dbReference type="Pfam" id="PF12146">
    <property type="entry name" value="Hydrolase_4"/>
    <property type="match status" value="1"/>
</dbReference>
<dbReference type="SUPFAM" id="SSF53474">
    <property type="entry name" value="alpha/beta-Hydrolases"/>
    <property type="match status" value="1"/>
</dbReference>
<dbReference type="PANTHER" id="PTHR11614">
    <property type="entry name" value="PHOSPHOLIPASE-RELATED"/>
    <property type="match status" value="1"/>
</dbReference>
<name>A0ABT8NDU6_9BACL</name>
<keyword evidence="3" id="KW-1185">Reference proteome</keyword>
<dbReference type="Gene3D" id="3.40.50.1820">
    <property type="entry name" value="alpha/beta hydrolase"/>
    <property type="match status" value="1"/>
</dbReference>
<dbReference type="Proteomes" id="UP001172142">
    <property type="component" value="Unassembled WGS sequence"/>
</dbReference>
<evidence type="ECO:0000313" key="2">
    <source>
        <dbReference type="EMBL" id="MDN7246070.1"/>
    </source>
</evidence>
<evidence type="ECO:0000313" key="3">
    <source>
        <dbReference type="Proteomes" id="UP001172142"/>
    </source>
</evidence>
<dbReference type="GO" id="GO:0016787">
    <property type="term" value="F:hydrolase activity"/>
    <property type="evidence" value="ECO:0007669"/>
    <property type="project" value="UniProtKB-KW"/>
</dbReference>
<accession>A0ABT8NDU6</accession>
<organism evidence="2 3">
    <name type="scientific">Planococcus shenhongbingii</name>
    <dbReference type="NCBI Taxonomy" id="3058398"/>
    <lineage>
        <taxon>Bacteria</taxon>
        <taxon>Bacillati</taxon>
        <taxon>Bacillota</taxon>
        <taxon>Bacilli</taxon>
        <taxon>Bacillales</taxon>
        <taxon>Caryophanaceae</taxon>
        <taxon>Planococcus</taxon>
    </lineage>
</organism>
<dbReference type="InterPro" id="IPR029058">
    <property type="entry name" value="AB_hydrolase_fold"/>
</dbReference>
<keyword evidence="2" id="KW-0378">Hydrolase</keyword>
<proteinExistence type="predicted"/>
<evidence type="ECO:0000259" key="1">
    <source>
        <dbReference type="Pfam" id="PF12146"/>
    </source>
</evidence>
<dbReference type="InterPro" id="IPR051044">
    <property type="entry name" value="MAG_DAG_Lipase"/>
</dbReference>
<sequence length="267" mass="30702">MWKWEAKGQAKAVIVLVHSAYEHHIRYAWQIDQWRSENFHVITGDLPGHGKSAPANQPHQESFIAYEESVRASTLAALEEQLPVFIVAHGLGATIVMNFLSHNPYPIAGVVFSSPWLRLIKTPSKFSAALTGLHKLTSNMAIEHHIHIHDLTRNKEVIEQEKDDSLYNSTVTVGWYHELQTYLKQTAQNIGKFPDIPIFIQTGEVDAIADQAYTKLWLKQQELKEFSFKEWPRCYHDLFQEPEREDVFISSHLFIKNVLRSLGYVVT</sequence>
<dbReference type="RefSeq" id="WP_300992185.1">
    <property type="nucleotide sequence ID" value="NZ_CP129235.1"/>
</dbReference>